<keyword evidence="1" id="KW-0243">Dynein</keyword>
<dbReference type="WBParaSite" id="SSLN_0001265101-mRNA-1">
    <property type="protein sequence ID" value="SSLN_0001265101-mRNA-1"/>
    <property type="gene ID" value="SSLN_0001265101"/>
</dbReference>
<evidence type="ECO:0000313" key="4">
    <source>
        <dbReference type="WBParaSite" id="SSLN_0001265101-mRNA-1"/>
    </source>
</evidence>
<evidence type="ECO:0000313" key="3">
    <source>
        <dbReference type="Proteomes" id="UP000275846"/>
    </source>
</evidence>
<comment type="subcellular location">
    <subcellularLocation>
        <location evidence="1">Cytoplasm</location>
        <location evidence="1">Cytoskeleton</location>
    </subcellularLocation>
</comment>
<keyword evidence="1" id="KW-0493">Microtubule</keyword>
<reference evidence="2 3" key="2">
    <citation type="submission" date="2018-11" db="EMBL/GenBank/DDBJ databases">
        <authorList>
            <consortium name="Pathogen Informatics"/>
        </authorList>
    </citation>
    <scope>NUCLEOTIDE SEQUENCE [LARGE SCALE GENOMIC DNA]</scope>
    <source>
        <strain evidence="2 3">NST_G2</strain>
    </source>
</reference>
<dbReference type="STRING" id="70667.A0A183T6U6"/>
<gene>
    <name evidence="2" type="ORF">SSLN_LOCUS12194</name>
</gene>
<protein>
    <recommendedName>
        <fullName evidence="1">Dynein light chain</fullName>
    </recommendedName>
</protein>
<dbReference type="InterPro" id="IPR001372">
    <property type="entry name" value="Dynein_light_chain_typ-1/2"/>
</dbReference>
<keyword evidence="3" id="KW-1185">Reference proteome</keyword>
<accession>A0A183T6U6</accession>
<evidence type="ECO:0000313" key="2">
    <source>
        <dbReference type="EMBL" id="VDL98579.1"/>
    </source>
</evidence>
<organism evidence="4">
    <name type="scientific">Schistocephalus solidus</name>
    <name type="common">Tapeworm</name>
    <dbReference type="NCBI Taxonomy" id="70667"/>
    <lineage>
        <taxon>Eukaryota</taxon>
        <taxon>Metazoa</taxon>
        <taxon>Spiralia</taxon>
        <taxon>Lophotrochozoa</taxon>
        <taxon>Platyhelminthes</taxon>
        <taxon>Cestoda</taxon>
        <taxon>Eucestoda</taxon>
        <taxon>Diphyllobothriidea</taxon>
        <taxon>Diphyllobothriidae</taxon>
        <taxon>Schistocephalus</taxon>
    </lineage>
</organism>
<dbReference type="SMART" id="SM01375">
    <property type="entry name" value="Dynein_light"/>
    <property type="match status" value="1"/>
</dbReference>
<dbReference type="PANTHER" id="PTHR11886">
    <property type="entry name" value="DYNEIN LIGHT CHAIN"/>
    <property type="match status" value="1"/>
</dbReference>
<dbReference type="Gene3D" id="3.30.740.10">
    <property type="entry name" value="Protein Inhibitor Of Neuronal Nitric Oxide Synthase"/>
    <property type="match status" value="1"/>
</dbReference>
<dbReference type="GO" id="GO:0005868">
    <property type="term" value="C:cytoplasmic dynein complex"/>
    <property type="evidence" value="ECO:0007669"/>
    <property type="project" value="TreeGrafter"/>
</dbReference>
<evidence type="ECO:0000256" key="1">
    <source>
        <dbReference type="RuleBase" id="RU365010"/>
    </source>
</evidence>
<dbReference type="GO" id="GO:0005874">
    <property type="term" value="C:microtubule"/>
    <property type="evidence" value="ECO:0007669"/>
    <property type="project" value="UniProtKB-KW"/>
</dbReference>
<dbReference type="InterPro" id="IPR037177">
    <property type="entry name" value="DLC_sf"/>
</dbReference>
<dbReference type="Proteomes" id="UP000275846">
    <property type="component" value="Unassembled WGS sequence"/>
</dbReference>
<dbReference type="PANTHER" id="PTHR11886:SF35">
    <property type="entry name" value="DYNEIN LIGHT CHAIN"/>
    <property type="match status" value="1"/>
</dbReference>
<sequence>MPYRRAEVKTTDMSESMQQYAVESAAEAMHGRTDNQQIAGYIRRCMQERYPGNWQCIVGSNFGRYVGVSAPLNSLLPMHS</sequence>
<dbReference type="GO" id="GO:0007017">
    <property type="term" value="P:microtubule-based process"/>
    <property type="evidence" value="ECO:0007669"/>
    <property type="project" value="InterPro"/>
</dbReference>
<dbReference type="OrthoDB" id="10033309at2759"/>
<proteinExistence type="inferred from homology"/>
<dbReference type="GO" id="GO:0045505">
    <property type="term" value="F:dynein intermediate chain binding"/>
    <property type="evidence" value="ECO:0007669"/>
    <property type="project" value="TreeGrafter"/>
</dbReference>
<reference evidence="4" key="1">
    <citation type="submission" date="2016-06" db="UniProtKB">
        <authorList>
            <consortium name="WormBaseParasite"/>
        </authorList>
    </citation>
    <scope>IDENTIFICATION</scope>
</reference>
<keyword evidence="1" id="KW-0206">Cytoskeleton</keyword>
<dbReference type="SUPFAM" id="SSF54648">
    <property type="entry name" value="DLC"/>
    <property type="match status" value="1"/>
</dbReference>
<dbReference type="EMBL" id="UYSU01037092">
    <property type="protein sequence ID" value="VDL98579.1"/>
    <property type="molecule type" value="Genomic_DNA"/>
</dbReference>
<keyword evidence="1" id="KW-0963">Cytoplasm</keyword>
<dbReference type="Pfam" id="PF01221">
    <property type="entry name" value="Dynein_light"/>
    <property type="match status" value="1"/>
</dbReference>
<dbReference type="AlphaFoldDB" id="A0A183T6U6"/>
<keyword evidence="1" id="KW-0505">Motor protein</keyword>
<name>A0A183T6U6_SCHSO</name>
<comment type="similarity">
    <text evidence="1">Belongs to the dynein light chain family.</text>
</comment>